<keyword evidence="5" id="KW-0963">Cytoplasm</keyword>
<dbReference type="Pfam" id="PF09445">
    <property type="entry name" value="Methyltransf_15"/>
    <property type="match status" value="1"/>
</dbReference>
<evidence type="ECO:0000256" key="16">
    <source>
        <dbReference type="ARBA" id="ARBA00048763"/>
    </source>
</evidence>
<accession>A0A1D1VWH0</accession>
<keyword evidence="6" id="KW-0597">Phosphoprotein</keyword>
<evidence type="ECO:0000313" key="25">
    <source>
        <dbReference type="Proteomes" id="UP000186922"/>
    </source>
</evidence>
<name>A0A1D1VWH0_RAMVA</name>
<dbReference type="GO" id="GO:0015030">
    <property type="term" value="C:Cajal body"/>
    <property type="evidence" value="ECO:0007669"/>
    <property type="project" value="UniProtKB-SubCell"/>
</dbReference>
<dbReference type="AlphaFoldDB" id="A0A1D1VWH0"/>
<proteinExistence type="inferred from homology"/>
<feature type="region of interest" description="Disordered" evidence="23">
    <location>
        <begin position="329"/>
        <end position="506"/>
    </location>
</feature>
<dbReference type="EMBL" id="BDGG01000009">
    <property type="protein sequence ID" value="GAV03334.1"/>
    <property type="molecule type" value="Genomic_DNA"/>
</dbReference>
<dbReference type="FunFam" id="3.40.50.150:FF:000066">
    <property type="entry name" value="Trimethylguanosine synthase 1"/>
    <property type="match status" value="1"/>
</dbReference>
<evidence type="ECO:0000256" key="11">
    <source>
        <dbReference type="ARBA" id="ARBA00023163"/>
    </source>
</evidence>
<feature type="compositionally biased region" description="Polar residues" evidence="23">
    <location>
        <begin position="462"/>
        <end position="473"/>
    </location>
</feature>
<evidence type="ECO:0000256" key="10">
    <source>
        <dbReference type="ARBA" id="ARBA00023015"/>
    </source>
</evidence>
<gene>
    <name evidence="24" type="primary">RvY_13775-1</name>
    <name evidence="24" type="synonym">RvY_13775.1</name>
    <name evidence="24" type="ORF">RvY_13775</name>
</gene>
<dbReference type="Proteomes" id="UP000186922">
    <property type="component" value="Unassembled WGS sequence"/>
</dbReference>
<protein>
    <recommendedName>
        <fullName evidence="4">Trimethylguanosine synthase</fullName>
    </recommendedName>
    <alternativeName>
        <fullName evidence="18">Cap-specific guanine-N(2) methyltransferase</fullName>
    </alternativeName>
    <alternativeName>
        <fullName evidence="21">Nuclear receptor coactivator 6-interacting protein</fullName>
    </alternativeName>
    <alternativeName>
        <fullName evidence="22">PRIP-interacting protein with methyltransferase motif</fullName>
    </alternativeName>
</protein>
<comment type="function">
    <text evidence="19">Catalyzes the 2 serial methylation steps for the conversion of the 7-monomethylguanosine (m(7)G) caps of snRNAs and snoRNAs to a 2,2,7-trimethylguanosine (m(2,2,7)G) cap structure. The enzyme is specific for guanine, and N7 methylation must precede N2 methylation. Hypermethylation of the m7G cap of U snRNAs leads to their concentration in nuclear foci, their colocalization with coilin and the formation of canonical Cajal bodies (CBs). Plays a role in transcriptional regulation.</text>
</comment>
<evidence type="ECO:0000256" key="20">
    <source>
        <dbReference type="ARBA" id="ARBA00064494"/>
    </source>
</evidence>
<feature type="compositionally biased region" description="Basic and acidic residues" evidence="23">
    <location>
        <begin position="39"/>
        <end position="51"/>
    </location>
</feature>
<comment type="catalytic activity">
    <reaction evidence="15">
        <text>a 5'-end (N(7)-methyl 5'-triphosphoguanosine)-ribonucleoside in snoRNA + S-adenosyl-L-methionine = a 5'-end (N(2),N(7)-dimethyl 5'-triphosphoguanosine)-ribonucleoside in snoRNA + S-adenosyl-L-homocysteine + H(+)</text>
        <dbReference type="Rhea" id="RHEA:78475"/>
        <dbReference type="Rhea" id="RHEA-COMP:19086"/>
        <dbReference type="Rhea" id="RHEA-COMP:19088"/>
        <dbReference type="ChEBI" id="CHEBI:15378"/>
        <dbReference type="ChEBI" id="CHEBI:57856"/>
        <dbReference type="ChEBI" id="CHEBI:59789"/>
        <dbReference type="ChEBI" id="CHEBI:156461"/>
        <dbReference type="ChEBI" id="CHEBI:172880"/>
    </reaction>
    <physiologicalReaction direction="left-to-right" evidence="15">
        <dbReference type="Rhea" id="RHEA:78476"/>
    </physiologicalReaction>
</comment>
<keyword evidence="10" id="KW-0805">Transcription regulation</keyword>
<evidence type="ECO:0000256" key="1">
    <source>
        <dbReference type="ARBA" id="ARBA00004408"/>
    </source>
</evidence>
<evidence type="ECO:0000256" key="6">
    <source>
        <dbReference type="ARBA" id="ARBA00022553"/>
    </source>
</evidence>
<evidence type="ECO:0000256" key="3">
    <source>
        <dbReference type="ARBA" id="ARBA00004604"/>
    </source>
</evidence>
<comment type="caution">
    <text evidence="24">The sequence shown here is derived from an EMBL/GenBank/DDBJ whole genome shotgun (WGS) entry which is preliminary data.</text>
</comment>
<feature type="region of interest" description="Disordered" evidence="23">
    <location>
        <begin position="87"/>
        <end position="106"/>
    </location>
</feature>
<evidence type="ECO:0000256" key="23">
    <source>
        <dbReference type="SAM" id="MobiDB-lite"/>
    </source>
</evidence>
<dbReference type="GO" id="GO:0071164">
    <property type="term" value="F:RNA cap trimethylguanosine synthase activity"/>
    <property type="evidence" value="ECO:0007669"/>
    <property type="project" value="TreeGrafter"/>
</dbReference>
<feature type="compositionally biased region" description="Polar residues" evidence="23">
    <location>
        <begin position="443"/>
        <end position="453"/>
    </location>
</feature>
<comment type="catalytic activity">
    <reaction evidence="17">
        <text>a 5'-end (N(7)-methyl 5'-triphosphoguanosine)-ribonucleoside in snRNA + S-adenosyl-L-methionine = a 5'-end (N(2),N(7)-dimethyl 5'-triphosphoguanosine)-ribonucleoside in snRNA + S-adenosyl-L-homocysteine + H(+)</text>
        <dbReference type="Rhea" id="RHEA:78471"/>
        <dbReference type="Rhea" id="RHEA-COMP:19085"/>
        <dbReference type="Rhea" id="RHEA-COMP:19087"/>
        <dbReference type="ChEBI" id="CHEBI:15378"/>
        <dbReference type="ChEBI" id="CHEBI:57856"/>
        <dbReference type="ChEBI" id="CHEBI:59789"/>
        <dbReference type="ChEBI" id="CHEBI:156461"/>
        <dbReference type="ChEBI" id="CHEBI:172880"/>
    </reaction>
    <physiologicalReaction direction="left-to-right" evidence="17">
        <dbReference type="Rhea" id="RHEA:78472"/>
    </physiologicalReaction>
</comment>
<feature type="region of interest" description="Disordered" evidence="23">
    <location>
        <begin position="32"/>
        <end position="56"/>
    </location>
</feature>
<evidence type="ECO:0000256" key="14">
    <source>
        <dbReference type="ARBA" id="ARBA00047418"/>
    </source>
</evidence>
<dbReference type="CDD" id="cd02440">
    <property type="entry name" value="AdoMet_MTases"/>
    <property type="match status" value="1"/>
</dbReference>
<evidence type="ECO:0000313" key="24">
    <source>
        <dbReference type="EMBL" id="GAV03334.1"/>
    </source>
</evidence>
<evidence type="ECO:0000256" key="17">
    <source>
        <dbReference type="ARBA" id="ARBA00049075"/>
    </source>
</evidence>
<feature type="region of interest" description="Disordered" evidence="23">
    <location>
        <begin position="562"/>
        <end position="592"/>
    </location>
</feature>
<keyword evidence="12" id="KW-0539">Nucleus</keyword>
<organism evidence="24 25">
    <name type="scientific">Ramazzottius varieornatus</name>
    <name type="common">Water bear</name>
    <name type="synonym">Tardigrade</name>
    <dbReference type="NCBI Taxonomy" id="947166"/>
    <lineage>
        <taxon>Eukaryota</taxon>
        <taxon>Metazoa</taxon>
        <taxon>Ecdysozoa</taxon>
        <taxon>Tardigrada</taxon>
        <taxon>Eutardigrada</taxon>
        <taxon>Parachela</taxon>
        <taxon>Hypsibioidea</taxon>
        <taxon>Ramazzottiidae</taxon>
        <taxon>Ramazzottius</taxon>
    </lineage>
</organism>
<comment type="subunit">
    <text evidence="20">May form homooligomers. Interacts with CREBBP/CBP, EED/WAIT1, EP300/P300, NCOA6/PRIP, PPARBP/PBP and SMN.</text>
</comment>
<feature type="compositionally biased region" description="Acidic residues" evidence="23">
    <location>
        <begin position="378"/>
        <end position="391"/>
    </location>
</feature>
<evidence type="ECO:0000256" key="2">
    <source>
        <dbReference type="ARBA" id="ARBA00004496"/>
    </source>
</evidence>
<sequence length="823" mass="93210">MMSTQNRKGEDDESEYDTENLRWRRLAEVTLYIGQPSPREGDPSSSRDWRSQTKRRTRKDDSKIVCHCTRLFCNDQDLVWKPFPRATSAKRKDEPSSNQSNDSVGDEVIVDDGALDLDSFGADVDENAHSAGCGFPSGRLPNPMRANKPLIPFEGEFAGDAGMLLALGLPLGFLNSPFDLDKEKLQVPIAVVKPERPRKTPSKVHVAGNIGEWQPVSTPQSSPRGNKYATAASEWEKYWTANGDRLVWQSWLEKYRDYVNPDFVNELCEGFEKMETESVEEGEEDMGDIVEKASPSDSWKDLWKQNYEEVFVREYRTFMLDAIDSLVQPRPQSDVGDTPTSVSSPIVLLERSDVDVATEDSENESSSASESRTADEPLFPDEEEFDEDEYKEDGLMYTEQDEQHGEEGMDSDDPSVSTKPVIPDADATVQQSMRNSSSDRPKKTNQQRQQEPENVQPGHVSVKTQASKSTEMGTASDKDDDGPPEEIPSCKPTSQKNPDQQHGNDVHKTDKMFEFLGYELGAAQTQTYGGMPGVESHHVTFKEKNLRERSKYLNFWKRGNEYQTGSSSGKRSQHDMNHKTLDRTEEEEEEDLGIPKKMLKMVGEVRTDDMPAHIRANKKMWKYWFQRYRLFSKYDEGILMDEESWFSVTPERIAEHIAQRCQCDLIVDGFCGVGGNAIQFAMTCERVIAIDIDPVKIEYAKHNAKIYGVEDRIEFITGDFFKVAETLTADAVFLSPPWGGPQYADQQSFDLQKMEVNGFRIFEAAKRITGNIAYFLPRNASVEQLASLAGPGGKMELEQNFLNKKLKTIVAYFGDLVDEETLW</sequence>
<evidence type="ECO:0000256" key="7">
    <source>
        <dbReference type="ARBA" id="ARBA00022603"/>
    </source>
</evidence>
<comment type="catalytic activity">
    <reaction evidence="16">
        <text>a 5'-end (N(2),N(7)-dimethyl 5'-triphosphoguanosine)-ribonucleoside in snRNA + S-adenosyl-L-methionine = a 5'-end (N(2),N(2),N(7)-trimethyl 5'-triphosphoguanosine)-ribonucleoside in snRNA + S-adenosyl-L-homocysteine + H(+)</text>
        <dbReference type="Rhea" id="RHEA:78479"/>
        <dbReference type="Rhea" id="RHEA-COMP:19087"/>
        <dbReference type="Rhea" id="RHEA-COMP:19089"/>
        <dbReference type="ChEBI" id="CHEBI:15378"/>
        <dbReference type="ChEBI" id="CHEBI:57856"/>
        <dbReference type="ChEBI" id="CHEBI:59789"/>
        <dbReference type="ChEBI" id="CHEBI:167623"/>
        <dbReference type="ChEBI" id="CHEBI:172880"/>
    </reaction>
    <physiologicalReaction direction="left-to-right" evidence="16">
        <dbReference type="Rhea" id="RHEA:78480"/>
    </physiologicalReaction>
</comment>
<evidence type="ECO:0000256" key="12">
    <source>
        <dbReference type="ARBA" id="ARBA00023242"/>
    </source>
</evidence>
<dbReference type="Gene3D" id="3.40.50.150">
    <property type="entry name" value="Vaccinia Virus protein VP39"/>
    <property type="match status" value="1"/>
</dbReference>
<evidence type="ECO:0000256" key="5">
    <source>
        <dbReference type="ARBA" id="ARBA00022490"/>
    </source>
</evidence>
<comment type="catalytic activity">
    <reaction evidence="14">
        <text>a 5'-end (N(2),N(7)-dimethyl 5'-triphosphoguanosine)-ribonucleoside in snoRNA + S-adenosyl-L-methionine = a 5'-end (N(2),N(2),N(7)-trimethyl 5'-triphosphoguanosine)-ribonucleoside in snoRNA + S-adenosyl-L-homocysteine + H(+)</text>
        <dbReference type="Rhea" id="RHEA:78507"/>
        <dbReference type="Rhea" id="RHEA-COMP:19088"/>
        <dbReference type="Rhea" id="RHEA-COMP:19090"/>
        <dbReference type="ChEBI" id="CHEBI:15378"/>
        <dbReference type="ChEBI" id="CHEBI:57856"/>
        <dbReference type="ChEBI" id="CHEBI:59789"/>
        <dbReference type="ChEBI" id="CHEBI:167623"/>
        <dbReference type="ChEBI" id="CHEBI:172880"/>
    </reaction>
    <physiologicalReaction direction="left-to-right" evidence="14">
        <dbReference type="Rhea" id="RHEA:78508"/>
    </physiologicalReaction>
</comment>
<dbReference type="STRING" id="947166.A0A1D1VWH0"/>
<evidence type="ECO:0000256" key="13">
    <source>
        <dbReference type="ARBA" id="ARBA00025783"/>
    </source>
</evidence>
<dbReference type="GO" id="GO:0005737">
    <property type="term" value="C:cytoplasm"/>
    <property type="evidence" value="ECO:0007669"/>
    <property type="project" value="UniProtKB-SubCell"/>
</dbReference>
<keyword evidence="8" id="KW-0808">Transferase</keyword>
<dbReference type="GO" id="GO:0005730">
    <property type="term" value="C:nucleolus"/>
    <property type="evidence" value="ECO:0007669"/>
    <property type="project" value="UniProtKB-SubCell"/>
</dbReference>
<dbReference type="InterPro" id="IPR019012">
    <property type="entry name" value="RNA_cap_Gua-N2-MeTrfase"/>
</dbReference>
<evidence type="ECO:0000256" key="22">
    <source>
        <dbReference type="ARBA" id="ARBA00081504"/>
    </source>
</evidence>
<dbReference type="PANTHER" id="PTHR14741:SF32">
    <property type="entry name" value="TRIMETHYLGUANOSINE SYNTHASE"/>
    <property type="match status" value="1"/>
</dbReference>
<keyword evidence="11" id="KW-0804">Transcription</keyword>
<feature type="compositionally biased region" description="Basic and acidic residues" evidence="23">
    <location>
        <begin position="572"/>
        <end position="583"/>
    </location>
</feature>
<evidence type="ECO:0000256" key="9">
    <source>
        <dbReference type="ARBA" id="ARBA00022691"/>
    </source>
</evidence>
<dbReference type="SUPFAM" id="SSF53335">
    <property type="entry name" value="S-adenosyl-L-methionine-dependent methyltransferases"/>
    <property type="match status" value="1"/>
</dbReference>
<dbReference type="InterPro" id="IPR029063">
    <property type="entry name" value="SAM-dependent_MTases_sf"/>
</dbReference>
<evidence type="ECO:0000256" key="21">
    <source>
        <dbReference type="ARBA" id="ARBA00079339"/>
    </source>
</evidence>
<evidence type="ECO:0000256" key="15">
    <source>
        <dbReference type="ARBA" id="ARBA00048740"/>
    </source>
</evidence>
<dbReference type="PANTHER" id="PTHR14741">
    <property type="entry name" value="S-ADENOSYLMETHIONINE-DEPENDENT METHYLTRANSFERASE RELATED"/>
    <property type="match status" value="1"/>
</dbReference>
<keyword evidence="25" id="KW-1185">Reference proteome</keyword>
<feature type="compositionally biased region" description="Polar residues" evidence="23">
    <location>
        <begin position="491"/>
        <end position="501"/>
    </location>
</feature>
<evidence type="ECO:0000256" key="18">
    <source>
        <dbReference type="ARBA" id="ARBA00049790"/>
    </source>
</evidence>
<reference evidence="24 25" key="1">
    <citation type="journal article" date="2016" name="Nat. Commun.">
        <title>Extremotolerant tardigrade genome and improved radiotolerance of human cultured cells by tardigrade-unique protein.</title>
        <authorList>
            <person name="Hashimoto T."/>
            <person name="Horikawa D.D."/>
            <person name="Saito Y."/>
            <person name="Kuwahara H."/>
            <person name="Kozuka-Hata H."/>
            <person name="Shin-I T."/>
            <person name="Minakuchi Y."/>
            <person name="Ohishi K."/>
            <person name="Motoyama A."/>
            <person name="Aizu T."/>
            <person name="Enomoto A."/>
            <person name="Kondo K."/>
            <person name="Tanaka S."/>
            <person name="Hara Y."/>
            <person name="Koshikawa S."/>
            <person name="Sagara H."/>
            <person name="Miura T."/>
            <person name="Yokobori S."/>
            <person name="Miyagawa K."/>
            <person name="Suzuki Y."/>
            <person name="Kubo T."/>
            <person name="Oyama M."/>
            <person name="Kohara Y."/>
            <person name="Fujiyama A."/>
            <person name="Arakawa K."/>
            <person name="Katayama T."/>
            <person name="Toyoda A."/>
            <person name="Kunieda T."/>
        </authorList>
    </citation>
    <scope>NUCLEOTIDE SEQUENCE [LARGE SCALE GENOMIC DNA]</scope>
    <source>
        <strain evidence="24 25">YOKOZUNA-1</strain>
    </source>
</reference>
<evidence type="ECO:0000256" key="19">
    <source>
        <dbReference type="ARBA" id="ARBA00057179"/>
    </source>
</evidence>
<evidence type="ECO:0000256" key="8">
    <source>
        <dbReference type="ARBA" id="ARBA00022679"/>
    </source>
</evidence>
<evidence type="ECO:0000256" key="4">
    <source>
        <dbReference type="ARBA" id="ARBA00018517"/>
    </source>
</evidence>
<keyword evidence="9" id="KW-0949">S-adenosyl-L-methionine</keyword>
<comment type="subcellular location">
    <subcellularLocation>
        <location evidence="2">Cytoplasm</location>
    </subcellularLocation>
    <subcellularLocation>
        <location evidence="1">Nucleus</location>
        <location evidence="1">Cajal body</location>
    </subcellularLocation>
    <subcellularLocation>
        <location evidence="3">Nucleus</location>
        <location evidence="3">Nucleolus</location>
    </subcellularLocation>
</comment>
<keyword evidence="7" id="KW-0489">Methyltransferase</keyword>
<dbReference type="OrthoDB" id="194443at2759"/>
<comment type="similarity">
    <text evidence="13">Belongs to the methyltransferase superfamily. Trimethylguanosine synthase family.</text>
</comment>